<evidence type="ECO:0000256" key="1">
    <source>
        <dbReference type="SAM" id="Coils"/>
    </source>
</evidence>
<name>A0A814LU98_9BILA</name>
<sequence>MSRDTNEIDIEVERLEKEYSKLFKEGNKTEKSDAENCKAK</sequence>
<protein>
    <submittedName>
        <fullName evidence="2">Uncharacterized protein</fullName>
    </submittedName>
</protein>
<proteinExistence type="predicted"/>
<comment type="caution">
    <text evidence="2">The sequence shown here is derived from an EMBL/GenBank/DDBJ whole genome shotgun (WGS) entry which is preliminary data.</text>
</comment>
<keyword evidence="3" id="KW-1185">Reference proteome</keyword>
<keyword evidence="1" id="KW-0175">Coiled coil</keyword>
<dbReference type="EMBL" id="CAJNOC010006133">
    <property type="protein sequence ID" value="CAF1070979.1"/>
    <property type="molecule type" value="Genomic_DNA"/>
</dbReference>
<evidence type="ECO:0000313" key="2">
    <source>
        <dbReference type="EMBL" id="CAF1070979.1"/>
    </source>
</evidence>
<evidence type="ECO:0000313" key="3">
    <source>
        <dbReference type="Proteomes" id="UP000663879"/>
    </source>
</evidence>
<accession>A0A814LU98</accession>
<reference evidence="2" key="1">
    <citation type="submission" date="2021-02" db="EMBL/GenBank/DDBJ databases">
        <authorList>
            <person name="Nowell W R."/>
        </authorList>
    </citation>
    <scope>NUCLEOTIDE SEQUENCE</scope>
    <source>
        <strain evidence="2">Ploen Becks lab</strain>
    </source>
</reference>
<dbReference type="AlphaFoldDB" id="A0A814LU98"/>
<feature type="non-terminal residue" evidence="2">
    <location>
        <position position="40"/>
    </location>
</feature>
<organism evidence="2 3">
    <name type="scientific">Brachionus calyciflorus</name>
    <dbReference type="NCBI Taxonomy" id="104777"/>
    <lineage>
        <taxon>Eukaryota</taxon>
        <taxon>Metazoa</taxon>
        <taxon>Spiralia</taxon>
        <taxon>Gnathifera</taxon>
        <taxon>Rotifera</taxon>
        <taxon>Eurotatoria</taxon>
        <taxon>Monogononta</taxon>
        <taxon>Pseudotrocha</taxon>
        <taxon>Ploima</taxon>
        <taxon>Brachionidae</taxon>
        <taxon>Brachionus</taxon>
    </lineage>
</organism>
<dbReference type="Proteomes" id="UP000663879">
    <property type="component" value="Unassembled WGS sequence"/>
</dbReference>
<feature type="coiled-coil region" evidence="1">
    <location>
        <begin position="5"/>
        <end position="32"/>
    </location>
</feature>
<gene>
    <name evidence="2" type="ORF">OXX778_LOCUS19723</name>
</gene>